<feature type="domain" description="DCD" evidence="2">
    <location>
        <begin position="152"/>
        <end position="300"/>
    </location>
</feature>
<feature type="compositionally biased region" description="Low complexity" evidence="1">
    <location>
        <begin position="44"/>
        <end position="78"/>
    </location>
</feature>
<dbReference type="Proteomes" id="UP000636709">
    <property type="component" value="Unassembled WGS sequence"/>
</dbReference>
<evidence type="ECO:0000259" key="2">
    <source>
        <dbReference type="PROSITE" id="PS51222"/>
    </source>
</evidence>
<dbReference type="InterPro" id="IPR013989">
    <property type="entry name" value="Dev_and_cell_death_domain"/>
</dbReference>
<dbReference type="PROSITE" id="PS51222">
    <property type="entry name" value="DCD"/>
    <property type="match status" value="1"/>
</dbReference>
<dbReference type="EMBL" id="JACEFO010000153">
    <property type="protein sequence ID" value="KAF8779806.1"/>
    <property type="molecule type" value="Genomic_DNA"/>
</dbReference>
<dbReference type="SMART" id="SM00767">
    <property type="entry name" value="DCD"/>
    <property type="match status" value="1"/>
</dbReference>
<dbReference type="PANTHER" id="PTHR46444">
    <property type="entry name" value="DCD (DEVELOPMENT AND CELL DEATH) DOMAIN PROTEIN-RELATED"/>
    <property type="match status" value="1"/>
</dbReference>
<evidence type="ECO:0000313" key="4">
    <source>
        <dbReference type="Proteomes" id="UP000636709"/>
    </source>
</evidence>
<dbReference type="PANTHER" id="PTHR46444:SF19">
    <property type="entry name" value="OS02G0745600 PROTEIN"/>
    <property type="match status" value="1"/>
</dbReference>
<feature type="region of interest" description="Disordered" evidence="1">
    <location>
        <begin position="1"/>
        <end position="152"/>
    </location>
</feature>
<dbReference type="AlphaFoldDB" id="A0A835FXG6"/>
<accession>A0A835FXG6</accession>
<dbReference type="Pfam" id="PF10539">
    <property type="entry name" value="Dev_Cell_Death"/>
    <property type="match status" value="1"/>
</dbReference>
<gene>
    <name evidence="3" type="ORF">HU200_002068</name>
</gene>
<dbReference type="OrthoDB" id="1920894at2759"/>
<sequence length="601" mass="67591">MKRLRRKGDAAAAPTPKAAATGSYKPVVKFKRKAVKADPEKLKAAAAESADPAGASASAPAPASKPVEASPAVAAAAGNGVVAQSKTEDSKATGKESMKGREEEKVEGKGKAKGEDSNTSRTEITKARGEERVRREEKRRTMGKEEEEEEGDDEKGFIFMCSGRTKPECYRSGVFGLPRGKMDVVEKIRPGAKLFLYDFDLKLMYGVYKADTRGGLDLVRHAFEGKFPAQGPCYVGIILVEMLLSKLNGCKVKFSVDIDCLPVPERSFKHAIKENYNAKGRFTQELSSKQVRRLLAIFKPIGLSQPAPQHIEETRLPRIVEDRQEPYDYEERQLPRHIEETRSLRIVEDRRESYDYEERRLPQHVEERQLPKYLEERRLQQHPEEMVTSIHARADLLEDHYKMTHSLRPPLLDEPRRSLVLDPYQMQEPQHVRPKYYHQVATMSLNHQPRMDILHERTAAVATVMDPLLARDYRALPGEHARTTAVATVMDPLLARDYRALPGEHGRTTAEAIVRDPLLARDYGPGELAARSEHVDELYRSYKLSTGAMDLHPGPSYATTSYDNPSSLYSGSLQRPVVTRVRGSSVLVSTRYSFDGPPAYR</sequence>
<evidence type="ECO:0000256" key="1">
    <source>
        <dbReference type="SAM" id="MobiDB-lite"/>
    </source>
</evidence>
<comment type="caution">
    <text evidence="3">The sequence shown here is derived from an EMBL/GenBank/DDBJ whole genome shotgun (WGS) entry which is preliminary data.</text>
</comment>
<feature type="compositionally biased region" description="Low complexity" evidence="1">
    <location>
        <begin position="10"/>
        <end position="21"/>
    </location>
</feature>
<protein>
    <recommendedName>
        <fullName evidence="2">DCD domain-containing protein</fullName>
    </recommendedName>
</protein>
<reference evidence="3" key="1">
    <citation type="submission" date="2020-07" db="EMBL/GenBank/DDBJ databases">
        <title>Genome sequence and genetic diversity analysis of an under-domesticated orphan crop, white fonio (Digitaria exilis).</title>
        <authorList>
            <person name="Bennetzen J.L."/>
            <person name="Chen S."/>
            <person name="Ma X."/>
            <person name="Wang X."/>
            <person name="Yssel A.E.J."/>
            <person name="Chaluvadi S.R."/>
            <person name="Johnson M."/>
            <person name="Gangashetty P."/>
            <person name="Hamidou F."/>
            <person name="Sanogo M.D."/>
            <person name="Zwaenepoel A."/>
            <person name="Wallace J."/>
            <person name="Van De Peer Y."/>
            <person name="Van Deynze A."/>
        </authorList>
    </citation>
    <scope>NUCLEOTIDE SEQUENCE</scope>
    <source>
        <tissue evidence="3">Leaves</tissue>
    </source>
</reference>
<name>A0A835FXG6_9POAL</name>
<evidence type="ECO:0000313" key="3">
    <source>
        <dbReference type="EMBL" id="KAF8779806.1"/>
    </source>
</evidence>
<proteinExistence type="predicted"/>
<organism evidence="3 4">
    <name type="scientific">Digitaria exilis</name>
    <dbReference type="NCBI Taxonomy" id="1010633"/>
    <lineage>
        <taxon>Eukaryota</taxon>
        <taxon>Viridiplantae</taxon>
        <taxon>Streptophyta</taxon>
        <taxon>Embryophyta</taxon>
        <taxon>Tracheophyta</taxon>
        <taxon>Spermatophyta</taxon>
        <taxon>Magnoliopsida</taxon>
        <taxon>Liliopsida</taxon>
        <taxon>Poales</taxon>
        <taxon>Poaceae</taxon>
        <taxon>PACMAD clade</taxon>
        <taxon>Panicoideae</taxon>
        <taxon>Panicodae</taxon>
        <taxon>Paniceae</taxon>
        <taxon>Anthephorinae</taxon>
        <taxon>Digitaria</taxon>
    </lineage>
</organism>
<feature type="compositionally biased region" description="Basic and acidic residues" evidence="1">
    <location>
        <begin position="86"/>
        <end position="144"/>
    </location>
</feature>
<keyword evidence="4" id="KW-1185">Reference proteome</keyword>